<dbReference type="InterPro" id="IPR001279">
    <property type="entry name" value="Metallo-B-lactamas"/>
</dbReference>
<keyword evidence="3" id="KW-0479">Metal-binding</keyword>
<dbReference type="EMBL" id="FMXQ01000003">
    <property type="protein sequence ID" value="SDB24186.1"/>
    <property type="molecule type" value="Genomic_DNA"/>
</dbReference>
<keyword evidence="8" id="KW-1185">Reference proteome</keyword>
<gene>
    <name evidence="7" type="ORF">SAMN02982931_01861</name>
</gene>
<evidence type="ECO:0000313" key="7">
    <source>
        <dbReference type="EMBL" id="SDB24186.1"/>
    </source>
</evidence>
<sequence length="268" mass="29937">MSDTKVYLLDGGSLILDGYHVFWNRGPGGEIRFPVYSILIEHAEGRFLIDTGYDYDHVMKVLPFEKPQQTKEQTIPGALGLLGLEPKDVGVVFNSHFHFDHCGGNKYFPHAKKICHKLEVPQTCKPEPFEMLGYSDVSFSAEAAEARGMTDQLLEGTTRANSTFEGIEGDIELAKGVKLFFTPGHSIGHYSLLVEFGTRAPILFTIDAAYTQKSLETLCQASFHIDPVAGVASMRRVKQLAEDHEAELMFSHDMENFKTYKTGTQFYG</sequence>
<evidence type="ECO:0000256" key="1">
    <source>
        <dbReference type="ARBA" id="ARBA00001947"/>
    </source>
</evidence>
<keyword evidence="4" id="KW-0378">Hydrolase</keyword>
<evidence type="ECO:0000313" key="8">
    <source>
        <dbReference type="Proteomes" id="UP000199071"/>
    </source>
</evidence>
<dbReference type="CDD" id="cd07729">
    <property type="entry name" value="AHL_lactonase_MBL-fold"/>
    <property type="match status" value="1"/>
</dbReference>
<dbReference type="GO" id="GO:0046872">
    <property type="term" value="F:metal ion binding"/>
    <property type="evidence" value="ECO:0007669"/>
    <property type="project" value="UniProtKB-KW"/>
</dbReference>
<dbReference type="SUPFAM" id="SSF56281">
    <property type="entry name" value="Metallo-hydrolase/oxidoreductase"/>
    <property type="match status" value="1"/>
</dbReference>
<dbReference type="RefSeq" id="WP_090876126.1">
    <property type="nucleotide sequence ID" value="NZ_FMXQ01000003.1"/>
</dbReference>
<evidence type="ECO:0000256" key="3">
    <source>
        <dbReference type="ARBA" id="ARBA00022723"/>
    </source>
</evidence>
<dbReference type="PANTHER" id="PTHR42978">
    <property type="entry name" value="QUORUM-QUENCHING LACTONASE YTNP-RELATED-RELATED"/>
    <property type="match status" value="1"/>
</dbReference>
<dbReference type="STRING" id="665467.SAMN02982931_01861"/>
<dbReference type="InterPro" id="IPR036866">
    <property type="entry name" value="RibonucZ/Hydroxyglut_hydro"/>
</dbReference>
<evidence type="ECO:0000256" key="5">
    <source>
        <dbReference type="ARBA" id="ARBA00022833"/>
    </source>
</evidence>
<accession>A0A1G6BU91</accession>
<dbReference type="SMART" id="SM00849">
    <property type="entry name" value="Lactamase_B"/>
    <property type="match status" value="1"/>
</dbReference>
<evidence type="ECO:0000259" key="6">
    <source>
        <dbReference type="SMART" id="SM00849"/>
    </source>
</evidence>
<dbReference type="AlphaFoldDB" id="A0A1G6BU91"/>
<dbReference type="GO" id="GO:0016787">
    <property type="term" value="F:hydrolase activity"/>
    <property type="evidence" value="ECO:0007669"/>
    <property type="project" value="UniProtKB-KW"/>
</dbReference>
<evidence type="ECO:0000256" key="4">
    <source>
        <dbReference type="ARBA" id="ARBA00022801"/>
    </source>
</evidence>
<name>A0A1G6BU91_9HYPH</name>
<dbReference type="PANTHER" id="PTHR42978:SF2">
    <property type="entry name" value="102 KBASES UNSTABLE REGION: FROM 1 TO 119443"/>
    <property type="match status" value="1"/>
</dbReference>
<feature type="domain" description="Metallo-beta-lactamase" evidence="6">
    <location>
        <begin position="34"/>
        <end position="252"/>
    </location>
</feature>
<keyword evidence="5" id="KW-0862">Zinc</keyword>
<organism evidence="7 8">
    <name type="scientific">Bauldia litoralis</name>
    <dbReference type="NCBI Taxonomy" id="665467"/>
    <lineage>
        <taxon>Bacteria</taxon>
        <taxon>Pseudomonadati</taxon>
        <taxon>Pseudomonadota</taxon>
        <taxon>Alphaproteobacteria</taxon>
        <taxon>Hyphomicrobiales</taxon>
        <taxon>Kaistiaceae</taxon>
        <taxon>Bauldia</taxon>
    </lineage>
</organism>
<proteinExistence type="inferred from homology"/>
<dbReference type="Gene3D" id="3.60.15.10">
    <property type="entry name" value="Ribonuclease Z/Hydroxyacylglutathione hydrolase-like"/>
    <property type="match status" value="1"/>
</dbReference>
<comment type="cofactor">
    <cofactor evidence="1">
        <name>Zn(2+)</name>
        <dbReference type="ChEBI" id="CHEBI:29105"/>
    </cofactor>
</comment>
<protein>
    <submittedName>
        <fullName evidence="7">4-pyridoxolactonase</fullName>
    </submittedName>
</protein>
<evidence type="ECO:0000256" key="2">
    <source>
        <dbReference type="ARBA" id="ARBA00007749"/>
    </source>
</evidence>
<comment type="similarity">
    <text evidence="2">Belongs to the metallo-beta-lactamase superfamily.</text>
</comment>
<dbReference type="Pfam" id="PF00753">
    <property type="entry name" value="Lactamase_B"/>
    <property type="match status" value="1"/>
</dbReference>
<dbReference type="InterPro" id="IPR051013">
    <property type="entry name" value="MBL_superfamily_lactonases"/>
</dbReference>
<dbReference type="Proteomes" id="UP000199071">
    <property type="component" value="Unassembled WGS sequence"/>
</dbReference>
<dbReference type="OrthoDB" id="9773738at2"/>
<reference evidence="7 8" key="1">
    <citation type="submission" date="2016-10" db="EMBL/GenBank/DDBJ databases">
        <authorList>
            <person name="de Groot N.N."/>
        </authorList>
    </citation>
    <scope>NUCLEOTIDE SEQUENCE [LARGE SCALE GENOMIC DNA]</scope>
    <source>
        <strain evidence="7 8">ATCC 35022</strain>
    </source>
</reference>